<proteinExistence type="predicted"/>
<dbReference type="InParanoid" id="A0A1E7EJ45"/>
<accession>A0A1E7EJ45</accession>
<dbReference type="Proteomes" id="UP000095751">
    <property type="component" value="Unassembled WGS sequence"/>
</dbReference>
<gene>
    <name evidence="2" type="ORF">FRACYDRAFT_257378</name>
</gene>
<feature type="compositionally biased region" description="Polar residues" evidence="1">
    <location>
        <begin position="235"/>
        <end position="246"/>
    </location>
</feature>
<evidence type="ECO:0000313" key="2">
    <source>
        <dbReference type="EMBL" id="OEU05921.1"/>
    </source>
</evidence>
<feature type="region of interest" description="Disordered" evidence="1">
    <location>
        <begin position="1091"/>
        <end position="1112"/>
    </location>
</feature>
<dbReference type="EMBL" id="KV784443">
    <property type="protein sequence ID" value="OEU05921.1"/>
    <property type="molecule type" value="Genomic_DNA"/>
</dbReference>
<dbReference type="OrthoDB" id="8192384at2759"/>
<organism evidence="2 3">
    <name type="scientific">Fragilariopsis cylindrus CCMP1102</name>
    <dbReference type="NCBI Taxonomy" id="635003"/>
    <lineage>
        <taxon>Eukaryota</taxon>
        <taxon>Sar</taxon>
        <taxon>Stramenopiles</taxon>
        <taxon>Ochrophyta</taxon>
        <taxon>Bacillariophyta</taxon>
        <taxon>Bacillariophyceae</taxon>
        <taxon>Bacillariophycidae</taxon>
        <taxon>Bacillariales</taxon>
        <taxon>Bacillariaceae</taxon>
        <taxon>Fragilariopsis</taxon>
    </lineage>
</organism>
<sequence>MEAQAQNFNTFCDLCDPQIESDNGDSLQATEVEITPLGDATTTTTTPSGAPTKATQSMPDFRCICDWDKCQYVSQQFFLLANDGHPWKGPSLSWTKSTSKKIVILVKNQLFRAGVLQSLKIPEEEHTRISKRFRIARHHFPLSLWVEIGVTARLMSTLLTTDNVKRIDKLRSSNRSGEYRNSVQFLRTQNDQKFNDNDISALDGIYVCVPIQEQASTLVETNRLLDERTHVTTLANDNDTDYSTPNKSEEDRKPNVLRISTDKKVEHESDKKKQKIAHVPLTLDDPFPTPEIQREYMAQCYLQHYDADNLEPFAKSVRRTLNYVASEYHFDPDQQITIFELAPKAFLHTCLSTARLDGCELFTIQQRVTGRQLCLFCYELSRRCERREKKIEITAVSRVQASSTVNFSSMSPPALRNRMRYMSGKIRSQNVTIRKYKLTLKEVREDECITFDKDQIPAVLEQVFDYMGSEEQNVQLETKILNVLLKSKLLKDEYGIQADHLNEYATRIGRMMGDECKKISGKKKSIKFDTLPLDNARDISKALTTSNVMADVKMASKKSTCYSNDDISNENETLKKAPYDSTTGPKRREEWLNNQIKNRDLEIGPNLGTKVLIFPKDSDAAADDSVRQFMKMVGTEETTESYSSLLLKTHSFRELAKLSSIGPARSWFESVMNGKQEGHFDTLCQQINLKLVNMLAKAGAAKSGAKNDDEKKAVSYQFQIWEMVEKKNLEGLVPDTCPIANRMGVIALIQILDEAIEQKLWAGMIERAELLRKNSNKEKPFHYRDVNSIFGWAVFHARKAKMKERFRCNDDEEKYAELTKEIEFLSAMRMYKSEAALSDHYLENCYHDTMRTSDRGHMTLVREEFFEFGYMLMDNLSSSVTEGKLLSKMEVLRLEKEAILNNTPLWEMWKVSSEKVQCVTEGDRKKMFEYVQFFLLANDGHPWKGPSLSWTKSTSKKIVILVKNQLFRAGVLQSLKIPEEEHTRISKRFRIARHHFPLSLWVEIGVTARLMSTLLTTDNVKRIDKLRSSNRSGEYRNSVQFLRTQNDQKFNDNDISALDGIYVCVPIQEQASTLVETNRLLDERTHVTTLANDNDTDYSTPNKSEEDRKPNVLRISTDKKVEHESDKKKQKIAHVPLTLDDPFPTPEIQREYLAQCYLQHYDADNLEPFAKSVRRTLNYVASEYHFDPDQQITIFELAPKAFLHTCLSTARLDGCELFTIQQRVTGRQLCLFCYELSRRCERREKKIEITAVSRVQASSTVNFSSMSPPALRNRMRYMSGKIRSQNVTIRKYKLTLKEVREDECITFDKDQIPAVLEQVFDYMGSEEQNVQLETKILNVLLKSKLLKDEYGIQADHLKEYATRIGRMMGDECKKISGKKKSIKFDSRMMRTALVTFLEDGRKGLNKLRERSIECVPSLRTVQREYAHIRVGESWHCPLYCAMFYDVLADIGALEDGTTPVQLMFDEIKLKCGIWFNCTTNEIYGLTPTKDATSLNFAEEIEAMAEECITEDNELPNVGPIDNLDDVCVNLDDEETSYVGAASKANVFRARTGKNQSWNIAYFLNCGSLDGDTIVKQILHVITCCEMAGLSVQGFVSDAGPNNVRAFTLITRGKCLKLCKGLLKKDSVSFRNPLTPEELIFIILCLVHGLKNMRNQFFIGRAPPQGKRKLVNNGNQIKWENIIDLYDLVESNQLKSRCVRELPKLTFQAVDLDKWSKMNVHYAKVIFTDDTINYQLNVLRQKLGLNSNFFDNIIQEYCVKIGFEAELLLDKISLLMEVVFADGSQVAKELKDMMAQIEFSGYSYSGT</sequence>
<feature type="compositionally biased region" description="Low complexity" evidence="1">
    <location>
        <begin position="35"/>
        <end position="55"/>
    </location>
</feature>
<feature type="compositionally biased region" description="Basic and acidic residues" evidence="1">
    <location>
        <begin position="1103"/>
        <end position="1112"/>
    </location>
</feature>
<dbReference type="KEGG" id="fcy:FRACYDRAFT_257378"/>
<feature type="region of interest" description="Disordered" evidence="1">
    <location>
        <begin position="235"/>
        <end position="256"/>
    </location>
</feature>
<feature type="compositionally biased region" description="Polar residues" evidence="1">
    <location>
        <begin position="1091"/>
        <end position="1102"/>
    </location>
</feature>
<feature type="region of interest" description="Disordered" evidence="1">
    <location>
        <begin position="34"/>
        <end position="56"/>
    </location>
</feature>
<reference evidence="2 3" key="1">
    <citation type="submission" date="2016-09" db="EMBL/GenBank/DDBJ databases">
        <title>Extensive genetic diversity and differential bi-allelic expression allows diatom success in the polar Southern Ocean.</title>
        <authorList>
            <consortium name="DOE Joint Genome Institute"/>
            <person name="Mock T."/>
            <person name="Otillar R.P."/>
            <person name="Strauss J."/>
            <person name="Dupont C."/>
            <person name="Frickenhaus S."/>
            <person name="Maumus F."/>
            <person name="Mcmullan M."/>
            <person name="Sanges R."/>
            <person name="Schmutz J."/>
            <person name="Toseland A."/>
            <person name="Valas R."/>
            <person name="Veluchamy A."/>
            <person name="Ward B.J."/>
            <person name="Allen A."/>
            <person name="Barry K."/>
            <person name="Falciatore A."/>
            <person name="Ferrante M."/>
            <person name="Fortunato A.E."/>
            <person name="Gloeckner G."/>
            <person name="Gruber A."/>
            <person name="Hipkin R."/>
            <person name="Janech M."/>
            <person name="Kroth P."/>
            <person name="Leese F."/>
            <person name="Lindquist E."/>
            <person name="Lyon B.R."/>
            <person name="Martin J."/>
            <person name="Mayer C."/>
            <person name="Parker M."/>
            <person name="Quesneville H."/>
            <person name="Raymond J."/>
            <person name="Uhlig C."/>
            <person name="Valentin K.U."/>
            <person name="Worden A.Z."/>
            <person name="Armbrust E.V."/>
            <person name="Bowler C."/>
            <person name="Green B."/>
            <person name="Moulton V."/>
            <person name="Van Oosterhout C."/>
            <person name="Grigoriev I."/>
        </authorList>
    </citation>
    <scope>NUCLEOTIDE SEQUENCE [LARGE SCALE GENOMIC DNA]</scope>
    <source>
        <strain evidence="2 3">CCMP1102</strain>
    </source>
</reference>
<name>A0A1E7EJ45_9STRA</name>
<keyword evidence="3" id="KW-1185">Reference proteome</keyword>
<protein>
    <submittedName>
        <fullName evidence="2">Uncharacterized protein</fullName>
    </submittedName>
</protein>
<evidence type="ECO:0000256" key="1">
    <source>
        <dbReference type="SAM" id="MobiDB-lite"/>
    </source>
</evidence>
<evidence type="ECO:0000313" key="3">
    <source>
        <dbReference type="Proteomes" id="UP000095751"/>
    </source>
</evidence>
<feature type="compositionally biased region" description="Basic and acidic residues" evidence="1">
    <location>
        <begin position="247"/>
        <end position="256"/>
    </location>
</feature>